<evidence type="ECO:0000313" key="3">
    <source>
        <dbReference type="Proteomes" id="UP000217446"/>
    </source>
</evidence>
<dbReference type="RefSeq" id="WP_067377997.1">
    <property type="nucleotide sequence ID" value="NZ_BDQI01000027.1"/>
</dbReference>
<proteinExistence type="predicted"/>
<accession>A0A250VRA4</accession>
<protein>
    <submittedName>
        <fullName evidence="2">Uncharacterized protein</fullName>
    </submittedName>
</protein>
<dbReference type="Proteomes" id="UP000217446">
    <property type="component" value="Unassembled WGS sequence"/>
</dbReference>
<gene>
    <name evidence="2" type="ORF">SO3561_08130</name>
</gene>
<dbReference type="AlphaFoldDB" id="A0A250VRA4"/>
<dbReference type="Pfam" id="PF19563">
    <property type="entry name" value="DUF6085"/>
    <property type="match status" value="1"/>
</dbReference>
<evidence type="ECO:0000313" key="2">
    <source>
        <dbReference type="EMBL" id="GAX56562.1"/>
    </source>
</evidence>
<dbReference type="InterPro" id="IPR045731">
    <property type="entry name" value="DUF6085"/>
</dbReference>
<feature type="region of interest" description="Disordered" evidence="1">
    <location>
        <begin position="73"/>
        <end position="95"/>
    </location>
</feature>
<dbReference type="EMBL" id="BDQI01000027">
    <property type="protein sequence ID" value="GAX56562.1"/>
    <property type="molecule type" value="Genomic_DNA"/>
</dbReference>
<evidence type="ECO:0000256" key="1">
    <source>
        <dbReference type="SAM" id="MobiDB-lite"/>
    </source>
</evidence>
<organism evidence="2 3">
    <name type="scientific">Streptomyces olivochromogenes</name>
    <dbReference type="NCBI Taxonomy" id="1963"/>
    <lineage>
        <taxon>Bacteria</taxon>
        <taxon>Bacillati</taxon>
        <taxon>Actinomycetota</taxon>
        <taxon>Actinomycetes</taxon>
        <taxon>Kitasatosporales</taxon>
        <taxon>Streptomycetaceae</taxon>
        <taxon>Streptomyces</taxon>
    </lineage>
</organism>
<dbReference type="STRING" id="1963.AQJ27_35665"/>
<reference evidence="3" key="1">
    <citation type="submission" date="2017-05" db="EMBL/GenBank/DDBJ databases">
        <title>Streptomyces olivochromogenes NBRC 3561 whole genome shotgun sequence.</title>
        <authorList>
            <person name="Dohra H."/>
            <person name="Kodani S."/>
        </authorList>
    </citation>
    <scope>NUCLEOTIDE SEQUENCE [LARGE SCALE GENOMIC DNA]</scope>
    <source>
        <strain evidence="3">NBRC 3561</strain>
    </source>
</reference>
<sequence length="217" mass="23513">MTDRHHLERQLSRLCDQLAVLGAASPTPADLADQDAADHAMAQRIHRARPGLPLHHVYITLQALRAVQELDAPKPEETDTTPARPQRATHSCGQESHTWGCVTTAEPDLTETAPAATETHDPTHGLSTQHAYTLWNAIAPLGPDRPPYTVQYERVCRATAGIRREQPFQTVQGRCPACANSLLFLGDGGHVTCSLADCPNPSAVDDLLHGSHDTHAV</sequence>
<feature type="compositionally biased region" description="Polar residues" evidence="1">
    <location>
        <begin position="80"/>
        <end position="95"/>
    </location>
</feature>
<comment type="caution">
    <text evidence="2">The sequence shown here is derived from an EMBL/GenBank/DDBJ whole genome shotgun (WGS) entry which is preliminary data.</text>
</comment>
<name>A0A250VRA4_STROL</name>
<keyword evidence="3" id="KW-1185">Reference proteome</keyword>